<comment type="caution">
    <text evidence="3">The sequence shown here is derived from an EMBL/GenBank/DDBJ whole genome shotgun (WGS) entry which is preliminary data.</text>
</comment>
<evidence type="ECO:0000313" key="4">
    <source>
        <dbReference type="Proteomes" id="UP000237144"/>
    </source>
</evidence>
<evidence type="ECO:0000256" key="2">
    <source>
        <dbReference type="SAM" id="MobiDB-lite"/>
    </source>
</evidence>
<feature type="compositionally biased region" description="Gly residues" evidence="2">
    <location>
        <begin position="481"/>
        <end position="490"/>
    </location>
</feature>
<feature type="coiled-coil region" evidence="1">
    <location>
        <begin position="543"/>
        <end position="624"/>
    </location>
</feature>
<feature type="compositionally biased region" description="Low complexity" evidence="2">
    <location>
        <begin position="156"/>
        <end position="170"/>
    </location>
</feature>
<evidence type="ECO:0000256" key="1">
    <source>
        <dbReference type="SAM" id="Coils"/>
    </source>
</evidence>
<feature type="region of interest" description="Disordered" evidence="2">
    <location>
        <begin position="476"/>
        <end position="538"/>
    </location>
</feature>
<feature type="compositionally biased region" description="Low complexity" evidence="2">
    <location>
        <begin position="110"/>
        <end position="122"/>
    </location>
</feature>
<keyword evidence="1" id="KW-0175">Coiled coil</keyword>
<feature type="compositionally biased region" description="Polar residues" evidence="2">
    <location>
        <begin position="282"/>
        <end position="294"/>
    </location>
</feature>
<accession>A0A2S5B611</accession>
<dbReference type="EMBL" id="PJQD01000057">
    <property type="protein sequence ID" value="POY72175.1"/>
    <property type="molecule type" value="Genomic_DNA"/>
</dbReference>
<name>A0A2S5B611_9BASI</name>
<evidence type="ECO:0000313" key="3">
    <source>
        <dbReference type="EMBL" id="POY72175.1"/>
    </source>
</evidence>
<gene>
    <name evidence="3" type="ORF">BMF94_4812</name>
</gene>
<protein>
    <submittedName>
        <fullName evidence="3">Uncharacterized protein</fullName>
    </submittedName>
</protein>
<feature type="compositionally biased region" description="Polar residues" evidence="2">
    <location>
        <begin position="50"/>
        <end position="67"/>
    </location>
</feature>
<dbReference type="Proteomes" id="UP000237144">
    <property type="component" value="Unassembled WGS sequence"/>
</dbReference>
<reference evidence="3 4" key="1">
    <citation type="journal article" date="2018" name="Front. Microbiol.">
        <title>Prospects for Fungal Bioremediation of Acidic Radioactive Waste Sites: Characterization and Genome Sequence of Rhodotorula taiwanensis MD1149.</title>
        <authorList>
            <person name="Tkavc R."/>
            <person name="Matrosova V.Y."/>
            <person name="Grichenko O.E."/>
            <person name="Gostincar C."/>
            <person name="Volpe R.P."/>
            <person name="Klimenkova P."/>
            <person name="Gaidamakova E.K."/>
            <person name="Zhou C.E."/>
            <person name="Stewart B.J."/>
            <person name="Lyman M.G."/>
            <person name="Malfatti S.A."/>
            <person name="Rubinfeld B."/>
            <person name="Courtot M."/>
            <person name="Singh J."/>
            <person name="Dalgard C.L."/>
            <person name="Hamilton T."/>
            <person name="Frey K.G."/>
            <person name="Gunde-Cimerman N."/>
            <person name="Dugan L."/>
            <person name="Daly M.J."/>
        </authorList>
    </citation>
    <scope>NUCLEOTIDE SEQUENCE [LARGE SCALE GENOMIC DNA]</scope>
    <source>
        <strain evidence="3 4">MD1149</strain>
    </source>
</reference>
<feature type="compositionally biased region" description="Low complexity" evidence="2">
    <location>
        <begin position="264"/>
        <end position="274"/>
    </location>
</feature>
<dbReference type="OrthoDB" id="2529650at2759"/>
<feature type="region of interest" description="Disordered" evidence="2">
    <location>
        <begin position="1"/>
        <end position="382"/>
    </location>
</feature>
<dbReference type="AlphaFoldDB" id="A0A2S5B611"/>
<dbReference type="STRING" id="741276.A0A2S5B611"/>
<proteinExistence type="predicted"/>
<keyword evidence="4" id="KW-1185">Reference proteome</keyword>
<feature type="compositionally biased region" description="Low complexity" evidence="2">
    <location>
        <begin position="188"/>
        <end position="214"/>
    </location>
</feature>
<organism evidence="3 4">
    <name type="scientific">Rhodotorula taiwanensis</name>
    <dbReference type="NCBI Taxonomy" id="741276"/>
    <lineage>
        <taxon>Eukaryota</taxon>
        <taxon>Fungi</taxon>
        <taxon>Dikarya</taxon>
        <taxon>Basidiomycota</taxon>
        <taxon>Pucciniomycotina</taxon>
        <taxon>Microbotryomycetes</taxon>
        <taxon>Sporidiobolales</taxon>
        <taxon>Sporidiobolaceae</taxon>
        <taxon>Rhodotorula</taxon>
    </lineage>
</organism>
<feature type="compositionally biased region" description="Polar residues" evidence="2">
    <location>
        <begin position="307"/>
        <end position="324"/>
    </location>
</feature>
<sequence>MAAVSQLRPPTVYIARSDHPTVAHSTSSKPPTTVIRPGGTLRRPQRIVSAASQTTSSGSREGSSAPTPSTPGRARRTVRTTAAVDENEQGKLEPGLTKSTTRTPSRVQRRLSQTSSSTTGSRDLSAATDKPGRRIASPTVGRAGSAATPRRKVEGTTAPSASALTASTSSGRLGESLRASVRPPIAISATTRTPVRASASTSRSRAPSTALSTSQRVRPSPTATREAVTRTAPSTAIRKKPSLQSAIPVPTTARHDARTLSRPTSSAGTAATRVAGGGLRSVPSSGRRQEQQQAGLGVGAGRPRPSGASTLAASQSSRKSSWETVRSARNSLASSRRKSSIARLSEGDDDEGEEPDQLKTPRKRPLVAPATLVSPPSPRLDNQLSSLDKAISPGTDPTELFGSLAAFLSPLPPPPVNLLDGQGSKTRARPRESTTLEEILRLGMLNNQASVRRRDAPSLELELLLDEGTSRVMTDELRNSLGGGGQGGGDSPVASSSTTPWRGRVVSLGGSATRRSVGGLDPLAEDESKHLSSPKQTGQVLLLRQSTAEASDLRRQVAALTAQLDELKRLPRVEPELVIEQDVRADRRLLDELEAARKRETDLRADWEAERQAMEQDMAELAAAAAASSTARDATAPIAVAPLPTRQDDPSERIRQRADACMGTAARLAATCSEVQALAKREREDGRLAIASLQAIARGLEVWGTTVLV</sequence>